<evidence type="ECO:0000256" key="7">
    <source>
        <dbReference type="ARBA" id="ARBA00023136"/>
    </source>
</evidence>
<feature type="transmembrane region" description="Helical" evidence="9">
    <location>
        <begin position="114"/>
        <end position="133"/>
    </location>
</feature>
<feature type="transmembrane region" description="Helical" evidence="9">
    <location>
        <begin position="78"/>
        <end position="99"/>
    </location>
</feature>
<dbReference type="PANTHER" id="PTHR45820">
    <property type="entry name" value="FI23527P1"/>
    <property type="match status" value="1"/>
</dbReference>
<dbReference type="Gene3D" id="1.20.1510.10">
    <property type="entry name" value="Cation efflux protein transmembrane domain"/>
    <property type="match status" value="2"/>
</dbReference>
<dbReference type="OrthoDB" id="9944568at2759"/>
<dbReference type="EMBL" id="JANBUH010000485">
    <property type="protein sequence ID" value="KAJ2750864.1"/>
    <property type="molecule type" value="Genomic_DNA"/>
</dbReference>
<organism evidence="12 13">
    <name type="scientific">Coemansia pectinata</name>
    <dbReference type="NCBI Taxonomy" id="1052879"/>
    <lineage>
        <taxon>Eukaryota</taxon>
        <taxon>Fungi</taxon>
        <taxon>Fungi incertae sedis</taxon>
        <taxon>Zoopagomycota</taxon>
        <taxon>Kickxellomycotina</taxon>
        <taxon>Kickxellomycetes</taxon>
        <taxon>Kickxellales</taxon>
        <taxon>Kickxellaceae</taxon>
        <taxon>Coemansia</taxon>
    </lineage>
</organism>
<feature type="domain" description="Cation efflux protein cytoplasmic" evidence="11">
    <location>
        <begin position="378"/>
        <end position="422"/>
    </location>
</feature>
<feature type="region of interest" description="Disordered" evidence="8">
    <location>
        <begin position="224"/>
        <end position="305"/>
    </location>
</feature>
<dbReference type="InterPro" id="IPR027470">
    <property type="entry name" value="Cation_efflux_CTD"/>
</dbReference>
<dbReference type="Pfam" id="PF16916">
    <property type="entry name" value="ZT_dimer"/>
    <property type="match status" value="1"/>
</dbReference>
<name>A0A9W8GV92_9FUNG</name>
<dbReference type="GO" id="GO:0006882">
    <property type="term" value="P:intracellular zinc ion homeostasis"/>
    <property type="evidence" value="ECO:0007669"/>
    <property type="project" value="TreeGrafter"/>
</dbReference>
<evidence type="ECO:0000256" key="9">
    <source>
        <dbReference type="SAM" id="Phobius"/>
    </source>
</evidence>
<evidence type="ECO:0000259" key="11">
    <source>
        <dbReference type="Pfam" id="PF16916"/>
    </source>
</evidence>
<evidence type="ECO:0000256" key="3">
    <source>
        <dbReference type="ARBA" id="ARBA00022448"/>
    </source>
</evidence>
<feature type="transmembrane region" description="Helical" evidence="9">
    <location>
        <begin position="40"/>
        <end position="57"/>
    </location>
</feature>
<dbReference type="InterPro" id="IPR002524">
    <property type="entry name" value="Cation_efflux"/>
</dbReference>
<proteinExistence type="inferred from homology"/>
<dbReference type="SUPFAM" id="SSF161111">
    <property type="entry name" value="Cation efflux protein transmembrane domain-like"/>
    <property type="match status" value="2"/>
</dbReference>
<evidence type="ECO:0000256" key="4">
    <source>
        <dbReference type="ARBA" id="ARBA00022692"/>
    </source>
</evidence>
<comment type="caution">
    <text evidence="12">The sequence shown here is derived from an EMBL/GenBank/DDBJ whole genome shotgun (WGS) entry which is preliminary data.</text>
</comment>
<keyword evidence="5" id="KW-0862">Zinc</keyword>
<reference evidence="12" key="1">
    <citation type="submission" date="2022-07" db="EMBL/GenBank/DDBJ databases">
        <title>Phylogenomic reconstructions and comparative analyses of Kickxellomycotina fungi.</title>
        <authorList>
            <person name="Reynolds N.K."/>
            <person name="Stajich J.E."/>
            <person name="Barry K."/>
            <person name="Grigoriev I.V."/>
            <person name="Crous P."/>
            <person name="Smith M.E."/>
        </authorList>
    </citation>
    <scope>NUCLEOTIDE SEQUENCE</scope>
    <source>
        <strain evidence="12">BCRC 34297</strain>
    </source>
</reference>
<feature type="domain" description="Cation efflux protein transmembrane" evidence="10">
    <location>
        <begin position="292"/>
        <end position="374"/>
    </location>
</feature>
<dbReference type="Pfam" id="PF01545">
    <property type="entry name" value="Cation_efflux"/>
    <property type="match status" value="2"/>
</dbReference>
<comment type="similarity">
    <text evidence="2">Belongs to the cation diffusion facilitator (CDF) transporter (TC 2.A.4) family. SLC30A subfamily.</text>
</comment>
<dbReference type="SUPFAM" id="SSF160240">
    <property type="entry name" value="Cation efflux protein cytoplasmic domain-like"/>
    <property type="match status" value="1"/>
</dbReference>
<feature type="compositionally biased region" description="Low complexity" evidence="8">
    <location>
        <begin position="253"/>
        <end position="269"/>
    </location>
</feature>
<dbReference type="InterPro" id="IPR036837">
    <property type="entry name" value="Cation_efflux_CTD_sf"/>
</dbReference>
<sequence>MIKLSRSTKVGLMLFLSATMFFVELVVGIVAGSITLIADSFHMLNDVLGMVIALWAIKVAKSEKTVPSNTYGWQRAEILGALTNGVLLLGLCLTIYIDAIERFIKIEEVNNPKLVMIVGCIGLTFNLMGLLLFHEHGHAHGHSHGHSHAHSHAADEESIVGEEEGLIGSSGMGAGQTAAYAAIETPQVGLSPGPIHSSAADNRSIIGVPHPVYTQQAIIISARQMQDGSTSDDSAAGSAAASGQSSPRIVSQGGSIPAAAVAGSGAPHSGAHRHAHGGSACSHQHQHKKRKAAKSGASKKDGDGSGGHLNMRGVWLHIFGDCITNIAVIISGLVIWKAEGSWRFYFDPAISLLINTLIVCITIPLVKSASFILLNGVPSGVDLDNLRRDLKAIPNVTSIHDLHVWQLSDTKNVASVHVLIDRPSFHQCIHNSNSSSAVNLSSGRLHEARDHDHGHDNHEQLAAKSTKSARLISRNQRSATIVSSATVDMDCLYMDVAAEVKRVMHSYGIHSTTIQPEFVVGQSVSVATIRAPASAVAVTDDVPDQGDVSEREGSIFSRVAIVPDSLDSRHGINSATIGPCLLSCRDNGCLPSSCCPGESPIKVVPGSSSNSSSPDQQ</sequence>
<dbReference type="Proteomes" id="UP001140011">
    <property type="component" value="Unassembled WGS sequence"/>
</dbReference>
<evidence type="ECO:0000259" key="10">
    <source>
        <dbReference type="Pfam" id="PF01545"/>
    </source>
</evidence>
<dbReference type="PANTHER" id="PTHR45820:SF4">
    <property type="entry name" value="ZINC TRANSPORTER 63C, ISOFORM F"/>
    <property type="match status" value="1"/>
</dbReference>
<evidence type="ECO:0000256" key="1">
    <source>
        <dbReference type="ARBA" id="ARBA00004141"/>
    </source>
</evidence>
<evidence type="ECO:0000313" key="12">
    <source>
        <dbReference type="EMBL" id="KAJ2750864.1"/>
    </source>
</evidence>
<keyword evidence="6 9" id="KW-1133">Transmembrane helix</keyword>
<dbReference type="GO" id="GO:0005385">
    <property type="term" value="F:zinc ion transmembrane transporter activity"/>
    <property type="evidence" value="ECO:0007669"/>
    <property type="project" value="TreeGrafter"/>
</dbReference>
<feature type="transmembrane region" description="Helical" evidence="9">
    <location>
        <begin position="314"/>
        <end position="336"/>
    </location>
</feature>
<dbReference type="AlphaFoldDB" id="A0A9W8GV92"/>
<keyword evidence="13" id="KW-1185">Reference proteome</keyword>
<evidence type="ECO:0000256" key="8">
    <source>
        <dbReference type="SAM" id="MobiDB-lite"/>
    </source>
</evidence>
<feature type="compositionally biased region" description="Low complexity" evidence="8">
    <location>
        <begin position="227"/>
        <end position="246"/>
    </location>
</feature>
<dbReference type="NCBIfam" id="TIGR01297">
    <property type="entry name" value="CDF"/>
    <property type="match status" value="1"/>
</dbReference>
<feature type="domain" description="Cation efflux protein transmembrane" evidence="10">
    <location>
        <begin position="13"/>
        <end position="148"/>
    </location>
</feature>
<gene>
    <name evidence="12" type="primary">ZRC1</name>
    <name evidence="12" type="ORF">GGI19_004852</name>
</gene>
<dbReference type="GO" id="GO:0016020">
    <property type="term" value="C:membrane"/>
    <property type="evidence" value="ECO:0007669"/>
    <property type="project" value="UniProtKB-SubCell"/>
</dbReference>
<feature type="compositionally biased region" description="Basic residues" evidence="8">
    <location>
        <begin position="284"/>
        <end position="293"/>
    </location>
</feature>
<dbReference type="InterPro" id="IPR027469">
    <property type="entry name" value="Cation_efflux_TMD_sf"/>
</dbReference>
<keyword evidence="3" id="KW-0813">Transport</keyword>
<accession>A0A9W8GV92</accession>
<evidence type="ECO:0000313" key="13">
    <source>
        <dbReference type="Proteomes" id="UP001140011"/>
    </source>
</evidence>
<keyword evidence="4 9" id="KW-0812">Transmembrane</keyword>
<dbReference type="InterPro" id="IPR058533">
    <property type="entry name" value="Cation_efflux_TM"/>
</dbReference>
<comment type="subcellular location">
    <subcellularLocation>
        <location evidence="1">Membrane</location>
        <topology evidence="1">Multi-pass membrane protein</topology>
    </subcellularLocation>
</comment>
<protein>
    <submittedName>
        <fullName evidence="12">Zinc resistance conferring protein</fullName>
    </submittedName>
</protein>
<evidence type="ECO:0000256" key="2">
    <source>
        <dbReference type="ARBA" id="ARBA00008873"/>
    </source>
</evidence>
<evidence type="ECO:0000256" key="5">
    <source>
        <dbReference type="ARBA" id="ARBA00022833"/>
    </source>
</evidence>
<keyword evidence="7 9" id="KW-0472">Membrane</keyword>
<evidence type="ECO:0000256" key="6">
    <source>
        <dbReference type="ARBA" id="ARBA00022989"/>
    </source>
</evidence>
<feature type="transmembrane region" description="Helical" evidence="9">
    <location>
        <begin position="12"/>
        <end position="34"/>
    </location>
</feature>